<proteinExistence type="predicted"/>
<evidence type="ECO:0000256" key="1">
    <source>
        <dbReference type="ARBA" id="ARBA00022734"/>
    </source>
</evidence>
<dbReference type="STRING" id="1611254.A0A2G5SAS8"/>
<dbReference type="InterPro" id="IPR013320">
    <property type="entry name" value="ConA-like_dom_sf"/>
</dbReference>
<evidence type="ECO:0000313" key="4">
    <source>
        <dbReference type="EMBL" id="PIC12164.1"/>
    </source>
</evidence>
<organism evidence="4 5">
    <name type="scientific">Caenorhabditis nigoni</name>
    <dbReference type="NCBI Taxonomy" id="1611254"/>
    <lineage>
        <taxon>Eukaryota</taxon>
        <taxon>Metazoa</taxon>
        <taxon>Ecdysozoa</taxon>
        <taxon>Nematoda</taxon>
        <taxon>Chromadorea</taxon>
        <taxon>Rhabditida</taxon>
        <taxon>Rhabditina</taxon>
        <taxon>Rhabditomorpha</taxon>
        <taxon>Rhabditoidea</taxon>
        <taxon>Rhabditidae</taxon>
        <taxon>Peloderinae</taxon>
        <taxon>Caenorhabditis</taxon>
    </lineage>
</organism>
<gene>
    <name evidence="4" type="primary">Cni-lec-7</name>
    <name evidence="4" type="ORF">B9Z55_028629</name>
</gene>
<dbReference type="AlphaFoldDB" id="A0A2G5SAS8"/>
<dbReference type="CDD" id="cd00070">
    <property type="entry name" value="GLECT"/>
    <property type="match status" value="1"/>
</dbReference>
<dbReference type="Proteomes" id="UP000230233">
    <property type="component" value="Unassembled WGS sequence"/>
</dbReference>
<name>A0A2G5SAS8_9PELO</name>
<sequence length="207" mass="23744">MYIIENPFRKAGFLDFSQKLIKKFASIRAFTVPLFNSYSKFQTIPSALEIVEPLKAGTEIELHGTAHNEFAIELLSGANIVLHMNFRNQKLVLNSFLNDHWGSEIRHNHPLTSHDQFHVRIFVHEGYYNITVNNDLLVEYEHRFPVMAVQAIGIKGAVNVQSIIFKGFEFKTEWKQRHQLINGAVTNAYDSVPHAPSLSLIEGTQYY</sequence>
<reference evidence="5" key="1">
    <citation type="submission" date="2017-10" db="EMBL/GenBank/DDBJ databases">
        <title>Rapid genome shrinkage in a self-fertile nematode reveals novel sperm competition proteins.</title>
        <authorList>
            <person name="Yin D."/>
            <person name="Schwarz E.M."/>
            <person name="Thomas C.G."/>
            <person name="Felde R.L."/>
            <person name="Korf I.F."/>
            <person name="Cutter A.D."/>
            <person name="Schartner C.M."/>
            <person name="Ralston E.J."/>
            <person name="Meyer B.J."/>
            <person name="Haag E.S."/>
        </authorList>
    </citation>
    <scope>NUCLEOTIDE SEQUENCE [LARGE SCALE GENOMIC DNA]</scope>
    <source>
        <strain evidence="5">JU1422</strain>
    </source>
</reference>
<dbReference type="PANTHER" id="PTHR11346">
    <property type="entry name" value="GALECTIN"/>
    <property type="match status" value="1"/>
</dbReference>
<dbReference type="Pfam" id="PF00337">
    <property type="entry name" value="Gal-bind_lectin"/>
    <property type="match status" value="1"/>
</dbReference>
<keyword evidence="5" id="KW-1185">Reference proteome</keyword>
<dbReference type="SMART" id="SM00908">
    <property type="entry name" value="Gal-bind_lectin"/>
    <property type="match status" value="1"/>
</dbReference>
<dbReference type="SMART" id="SM00276">
    <property type="entry name" value="GLECT"/>
    <property type="match status" value="1"/>
</dbReference>
<dbReference type="PANTHER" id="PTHR11346:SF49">
    <property type="entry name" value="GALAPTIN LEC-7-RELATED"/>
    <property type="match status" value="1"/>
</dbReference>
<protein>
    <recommendedName>
        <fullName evidence="2">Galectin</fullName>
    </recommendedName>
</protein>
<dbReference type="FunFam" id="2.60.120.200:FF:000213">
    <property type="entry name" value="Galectin"/>
    <property type="match status" value="1"/>
</dbReference>
<keyword evidence="1 2" id="KW-0430">Lectin</keyword>
<evidence type="ECO:0000259" key="3">
    <source>
        <dbReference type="PROSITE" id="PS51304"/>
    </source>
</evidence>
<dbReference type="InterPro" id="IPR044156">
    <property type="entry name" value="Galectin-like"/>
</dbReference>
<accession>A0A2G5SAS8</accession>
<dbReference type="OrthoDB" id="6251307at2759"/>
<dbReference type="Gene3D" id="2.60.120.200">
    <property type="match status" value="1"/>
</dbReference>
<dbReference type="GO" id="GO:0016936">
    <property type="term" value="F:galactoside binding"/>
    <property type="evidence" value="ECO:0007669"/>
    <property type="project" value="TreeGrafter"/>
</dbReference>
<dbReference type="InterPro" id="IPR001079">
    <property type="entry name" value="Galectin_CRD"/>
</dbReference>
<dbReference type="SUPFAM" id="SSF49899">
    <property type="entry name" value="Concanavalin A-like lectins/glucanases"/>
    <property type="match status" value="1"/>
</dbReference>
<dbReference type="PROSITE" id="PS51304">
    <property type="entry name" value="GALECTIN"/>
    <property type="match status" value="1"/>
</dbReference>
<dbReference type="GO" id="GO:0030246">
    <property type="term" value="F:carbohydrate binding"/>
    <property type="evidence" value="ECO:0007669"/>
    <property type="project" value="UniProtKB-UniRule"/>
</dbReference>
<feature type="domain" description="Galectin" evidence="3">
    <location>
        <begin position="46"/>
        <end position="166"/>
    </location>
</feature>
<evidence type="ECO:0000256" key="2">
    <source>
        <dbReference type="RuleBase" id="RU102079"/>
    </source>
</evidence>
<comment type="caution">
    <text evidence="4">The sequence shown here is derived from an EMBL/GenBank/DDBJ whole genome shotgun (WGS) entry which is preliminary data.</text>
</comment>
<dbReference type="EMBL" id="PDUG01000027">
    <property type="protein sequence ID" value="PIC12164.1"/>
    <property type="molecule type" value="Genomic_DNA"/>
</dbReference>
<evidence type="ECO:0000313" key="5">
    <source>
        <dbReference type="Proteomes" id="UP000230233"/>
    </source>
</evidence>